<feature type="region of interest" description="Disordered" evidence="1">
    <location>
        <begin position="676"/>
        <end position="698"/>
    </location>
</feature>
<evidence type="ECO:0000256" key="2">
    <source>
        <dbReference type="SAM" id="Phobius"/>
    </source>
</evidence>
<dbReference type="EC" id="2.4.-.-" evidence="4"/>
<dbReference type="GO" id="GO:0016757">
    <property type="term" value="F:glycosyltransferase activity"/>
    <property type="evidence" value="ECO:0007669"/>
    <property type="project" value="UniProtKB-KW"/>
</dbReference>
<feature type="transmembrane region" description="Helical" evidence="2">
    <location>
        <begin position="190"/>
        <end position="211"/>
    </location>
</feature>
<dbReference type="SUPFAM" id="SSF53448">
    <property type="entry name" value="Nucleotide-diphospho-sugar transferases"/>
    <property type="match status" value="1"/>
</dbReference>
<proteinExistence type="predicted"/>
<evidence type="ECO:0000313" key="5">
    <source>
        <dbReference type="Proteomes" id="UP001589608"/>
    </source>
</evidence>
<feature type="transmembrane region" description="Helical" evidence="2">
    <location>
        <begin position="61"/>
        <end position="82"/>
    </location>
</feature>
<evidence type="ECO:0000256" key="1">
    <source>
        <dbReference type="SAM" id="MobiDB-lite"/>
    </source>
</evidence>
<dbReference type="PANTHER" id="PTHR10859:SF91">
    <property type="entry name" value="DOLICHYL-PHOSPHATE BETA-GLUCOSYLTRANSFERASE"/>
    <property type="match status" value="1"/>
</dbReference>
<feature type="transmembrane region" description="Helical" evidence="2">
    <location>
        <begin position="394"/>
        <end position="415"/>
    </location>
</feature>
<keyword evidence="2" id="KW-0812">Transmembrane</keyword>
<feature type="transmembrane region" description="Helical" evidence="2">
    <location>
        <begin position="340"/>
        <end position="360"/>
    </location>
</feature>
<dbReference type="PANTHER" id="PTHR10859">
    <property type="entry name" value="GLYCOSYL TRANSFERASE"/>
    <property type="match status" value="1"/>
</dbReference>
<gene>
    <name evidence="4" type="ORF">ACFFTR_40735</name>
</gene>
<dbReference type="Gene3D" id="3.90.550.10">
    <property type="entry name" value="Spore Coat Polysaccharide Biosynthesis Protein SpsA, Chain A"/>
    <property type="match status" value="1"/>
</dbReference>
<feature type="transmembrane region" description="Helical" evidence="2">
    <location>
        <begin position="162"/>
        <end position="184"/>
    </location>
</feature>
<name>A0ABV5MKS5_9ACTN</name>
<feature type="transmembrane region" description="Helical" evidence="2">
    <location>
        <begin position="133"/>
        <end position="155"/>
    </location>
</feature>
<dbReference type="InterPro" id="IPR001173">
    <property type="entry name" value="Glyco_trans_2-like"/>
</dbReference>
<organism evidence="4 5">
    <name type="scientific">Dactylosporangium vinaceum</name>
    <dbReference type="NCBI Taxonomy" id="53362"/>
    <lineage>
        <taxon>Bacteria</taxon>
        <taxon>Bacillati</taxon>
        <taxon>Actinomycetota</taxon>
        <taxon>Actinomycetes</taxon>
        <taxon>Micromonosporales</taxon>
        <taxon>Micromonosporaceae</taxon>
        <taxon>Dactylosporangium</taxon>
    </lineage>
</organism>
<dbReference type="Proteomes" id="UP001589608">
    <property type="component" value="Unassembled WGS sequence"/>
</dbReference>
<sequence>MAGKAAVDDIGGRPAPPGLPGRSATRAGGLAFMLALAVAGGGNFCFHVVVSRLLGPASYGVFGSLLVFITLLTVPASGLQSLVTTRTARLAESGRQADGRVLLGRALALGALGTGLLALASPLLMRALRLDSIWPALLLSLYCLPLAATVVPWGLLCGRRRFGVVGVVAVGSTVVRLGVAVLFIEAGFGVCGAVAASVAADSVQAFALYRASRRPRSDTSAAVSLRLGAGTAATGVLAYSGLWLLTGVDTIAARQLLDPVVAGRYSAAATALHGALYGPHAISMALLPAFAALDTARSRRLLIRALLAAAAILGPAMTALTVLSPWLVPLVFGRTFQVPVPVMAVMAVGTFGIGLLWVVVQYNIARSRFGAGAAWLGLPVAAAGAAIWHGSPLALAVVMLPAAVLPLAAATWAALRDIPPAVARAGAGAPMATDEGVDLTVVVPYYNPGPALRANLLHLRDELRGCGISYEIIAVDDGSSDGSGSRIGSLGPTVRCLALPVHQGKGAALRRGLLAGRGRYLGFIGADGDLDPRLWRSFVRLVELYAPDGVVGDKSHPLTTVDADASWTRNMCSAGYRLLIQVLFPSLPVRDTQVGLKVFRRELIADILPYCVEQRFVLDVEILALASRLGYRRILAAPISLYRVDRTTVTPGAVVRMLGDTVRLAWRLRMPTRYPRPSGASAVNRADGPLRPALSEVR</sequence>
<feature type="domain" description="Glycosyltransferase 2-like" evidence="3">
    <location>
        <begin position="440"/>
        <end position="553"/>
    </location>
</feature>
<dbReference type="EMBL" id="JBHMCA010000067">
    <property type="protein sequence ID" value="MFB9449443.1"/>
    <property type="molecule type" value="Genomic_DNA"/>
</dbReference>
<keyword evidence="4" id="KW-0328">Glycosyltransferase</keyword>
<keyword evidence="2" id="KW-1133">Transmembrane helix</keyword>
<dbReference type="Pfam" id="PF13440">
    <property type="entry name" value="Polysacc_synt_3"/>
    <property type="match status" value="1"/>
</dbReference>
<accession>A0ABV5MKS5</accession>
<protein>
    <submittedName>
        <fullName evidence="4">Glycosyltransferase</fullName>
        <ecNumber evidence="4">2.4.-.-</ecNumber>
    </submittedName>
</protein>
<evidence type="ECO:0000259" key="3">
    <source>
        <dbReference type="Pfam" id="PF00535"/>
    </source>
</evidence>
<dbReference type="Pfam" id="PF00535">
    <property type="entry name" value="Glycos_transf_2"/>
    <property type="match status" value="1"/>
</dbReference>
<feature type="transmembrane region" description="Helical" evidence="2">
    <location>
        <begin position="30"/>
        <end position="49"/>
    </location>
</feature>
<feature type="transmembrane region" description="Helical" evidence="2">
    <location>
        <begin position="102"/>
        <end position="121"/>
    </location>
</feature>
<comment type="caution">
    <text evidence="4">The sequence shown here is derived from an EMBL/GenBank/DDBJ whole genome shotgun (WGS) entry which is preliminary data.</text>
</comment>
<keyword evidence="4" id="KW-0808">Transferase</keyword>
<dbReference type="InterPro" id="IPR029044">
    <property type="entry name" value="Nucleotide-diphossugar_trans"/>
</dbReference>
<keyword evidence="5" id="KW-1185">Reference proteome</keyword>
<dbReference type="RefSeq" id="WP_223094388.1">
    <property type="nucleotide sequence ID" value="NZ_CP061913.1"/>
</dbReference>
<feature type="transmembrane region" description="Helical" evidence="2">
    <location>
        <begin position="305"/>
        <end position="328"/>
    </location>
</feature>
<keyword evidence="2" id="KW-0472">Membrane</keyword>
<reference evidence="4 5" key="1">
    <citation type="submission" date="2024-09" db="EMBL/GenBank/DDBJ databases">
        <authorList>
            <person name="Sun Q."/>
            <person name="Mori K."/>
        </authorList>
    </citation>
    <scope>NUCLEOTIDE SEQUENCE [LARGE SCALE GENOMIC DNA]</scope>
    <source>
        <strain evidence="4 5">JCM 3307</strain>
    </source>
</reference>
<feature type="transmembrane region" description="Helical" evidence="2">
    <location>
        <begin position="265"/>
        <end position="293"/>
    </location>
</feature>
<feature type="transmembrane region" description="Helical" evidence="2">
    <location>
        <begin position="223"/>
        <end position="245"/>
    </location>
</feature>
<feature type="transmembrane region" description="Helical" evidence="2">
    <location>
        <begin position="369"/>
        <end position="388"/>
    </location>
</feature>
<evidence type="ECO:0000313" key="4">
    <source>
        <dbReference type="EMBL" id="MFB9449443.1"/>
    </source>
</evidence>